<gene>
    <name evidence="6" type="ORF">GCM10010954_28650</name>
</gene>
<dbReference type="PROSITE" id="PS50975">
    <property type="entry name" value="ATP_GRASP"/>
    <property type="match status" value="1"/>
</dbReference>
<sequence length="416" mass="48109">MTTKKQDRKIALIGWSLQSIEAVEELQRPYVVVSMPSFEGYAKKYGIPFISWDFEEIMKETPMEQVYEKSKELAQILKEAGVDHVIPIFEDTVEWAGALNALLKENKRDFHHSLLFRHKAKMKRRAQIGGLKIGVFEEARSKDEVREFLRRVNDVLLKNDGEEYDPIHIKPFSKAGAVGHHVIRKEDEIDNSLTDDLFPCLMESHLDGSQLSCEVFVHKGKIKFLNITEYVEFGYSMMVPPSPTIEGKRPLVRKVVKQLVETFEIENGFIHPEFFITEDGIINFIEVAYRIPGGNIFDLIQESYGFNPFKAHILCCDPNTTEKELKNFFPNEKKVKGYTGSLMVYPRVNQIKALNIPKELETHPGFHKHTMFPPEERKVPEMEGFGTPHGVVFFHHQDSEHVKPPLMDFNNHDFYI</sequence>
<dbReference type="InterPro" id="IPR011761">
    <property type="entry name" value="ATP-grasp"/>
</dbReference>
<dbReference type="EMBL" id="BMEL01000003">
    <property type="protein sequence ID" value="GGF27811.1"/>
    <property type="molecule type" value="Genomic_DNA"/>
</dbReference>
<dbReference type="RefSeq" id="WP_188378180.1">
    <property type="nucleotide sequence ID" value="NZ_BMEL01000003.1"/>
</dbReference>
<dbReference type="Gene3D" id="3.30.470.20">
    <property type="entry name" value="ATP-grasp fold, B domain"/>
    <property type="match status" value="1"/>
</dbReference>
<reference evidence="6" key="2">
    <citation type="submission" date="2020-09" db="EMBL/GenBank/DDBJ databases">
        <authorList>
            <person name="Sun Q."/>
            <person name="Zhou Y."/>
        </authorList>
    </citation>
    <scope>NUCLEOTIDE SEQUENCE</scope>
    <source>
        <strain evidence="6">CGMCC 1.12153</strain>
    </source>
</reference>
<dbReference type="InterPro" id="IPR052032">
    <property type="entry name" value="ATP-dep_AA_Ligase"/>
</dbReference>
<evidence type="ECO:0000259" key="5">
    <source>
        <dbReference type="PROSITE" id="PS50975"/>
    </source>
</evidence>
<name>A0A917B7E7_HALAA</name>
<keyword evidence="1" id="KW-0436">Ligase</keyword>
<comment type="caution">
    <text evidence="6">The sequence shown here is derived from an EMBL/GenBank/DDBJ whole genome shotgun (WGS) entry which is preliminary data.</text>
</comment>
<keyword evidence="7" id="KW-1185">Reference proteome</keyword>
<keyword evidence="2 4" id="KW-0547">Nucleotide-binding</keyword>
<dbReference type="AlphaFoldDB" id="A0A917B7E7"/>
<evidence type="ECO:0000256" key="2">
    <source>
        <dbReference type="ARBA" id="ARBA00022741"/>
    </source>
</evidence>
<evidence type="ECO:0000313" key="7">
    <source>
        <dbReference type="Proteomes" id="UP000660110"/>
    </source>
</evidence>
<feature type="domain" description="ATP-grasp" evidence="5">
    <location>
        <begin position="123"/>
        <end position="317"/>
    </location>
</feature>
<evidence type="ECO:0000256" key="3">
    <source>
        <dbReference type="ARBA" id="ARBA00022840"/>
    </source>
</evidence>
<accession>A0A917B7E7</accession>
<keyword evidence="3 4" id="KW-0067">ATP-binding</keyword>
<dbReference type="GO" id="GO:0046872">
    <property type="term" value="F:metal ion binding"/>
    <property type="evidence" value="ECO:0007669"/>
    <property type="project" value="InterPro"/>
</dbReference>
<reference evidence="6" key="1">
    <citation type="journal article" date="2014" name="Int. J. Syst. Evol. Microbiol.">
        <title>Complete genome sequence of Corynebacterium casei LMG S-19264T (=DSM 44701T), isolated from a smear-ripened cheese.</title>
        <authorList>
            <consortium name="US DOE Joint Genome Institute (JGI-PGF)"/>
            <person name="Walter F."/>
            <person name="Albersmeier A."/>
            <person name="Kalinowski J."/>
            <person name="Ruckert C."/>
        </authorList>
    </citation>
    <scope>NUCLEOTIDE SEQUENCE</scope>
    <source>
        <strain evidence="6">CGMCC 1.12153</strain>
    </source>
</reference>
<dbReference type="PANTHER" id="PTHR43585">
    <property type="entry name" value="FUMIPYRROLE BIOSYNTHESIS PROTEIN C"/>
    <property type="match status" value="1"/>
</dbReference>
<dbReference type="Proteomes" id="UP000660110">
    <property type="component" value="Unassembled WGS sequence"/>
</dbReference>
<dbReference type="Pfam" id="PF13535">
    <property type="entry name" value="ATP-grasp_4"/>
    <property type="match status" value="1"/>
</dbReference>
<evidence type="ECO:0000256" key="4">
    <source>
        <dbReference type="PROSITE-ProRule" id="PRU00409"/>
    </source>
</evidence>
<dbReference type="Gene3D" id="3.40.50.20">
    <property type="match status" value="1"/>
</dbReference>
<dbReference type="PANTHER" id="PTHR43585:SF2">
    <property type="entry name" value="ATP-GRASP ENZYME FSQD"/>
    <property type="match status" value="1"/>
</dbReference>
<dbReference type="SUPFAM" id="SSF56059">
    <property type="entry name" value="Glutathione synthetase ATP-binding domain-like"/>
    <property type="match status" value="1"/>
</dbReference>
<protein>
    <recommendedName>
        <fullName evidence="5">ATP-grasp domain-containing protein</fullName>
    </recommendedName>
</protein>
<evidence type="ECO:0000313" key="6">
    <source>
        <dbReference type="EMBL" id="GGF27811.1"/>
    </source>
</evidence>
<dbReference type="GO" id="GO:0005524">
    <property type="term" value="F:ATP binding"/>
    <property type="evidence" value="ECO:0007669"/>
    <property type="project" value="UniProtKB-UniRule"/>
</dbReference>
<proteinExistence type="predicted"/>
<dbReference type="GO" id="GO:0016874">
    <property type="term" value="F:ligase activity"/>
    <property type="evidence" value="ECO:0007669"/>
    <property type="project" value="UniProtKB-KW"/>
</dbReference>
<evidence type="ECO:0000256" key="1">
    <source>
        <dbReference type="ARBA" id="ARBA00022598"/>
    </source>
</evidence>
<organism evidence="6 7">
    <name type="scientific">Halobacillus andaensis</name>
    <dbReference type="NCBI Taxonomy" id="1176239"/>
    <lineage>
        <taxon>Bacteria</taxon>
        <taxon>Bacillati</taxon>
        <taxon>Bacillota</taxon>
        <taxon>Bacilli</taxon>
        <taxon>Bacillales</taxon>
        <taxon>Bacillaceae</taxon>
        <taxon>Halobacillus</taxon>
    </lineage>
</organism>